<dbReference type="PROSITE" id="PS51217">
    <property type="entry name" value="UVRD_HELICASE_CTER"/>
    <property type="match status" value="1"/>
</dbReference>
<keyword evidence="10" id="KW-0413">Isomerase</keyword>
<evidence type="ECO:0000256" key="4">
    <source>
        <dbReference type="ARBA" id="ARBA00022801"/>
    </source>
</evidence>
<evidence type="ECO:0000259" key="17">
    <source>
        <dbReference type="PROSITE" id="PS51217"/>
    </source>
</evidence>
<keyword evidence="19" id="KW-1185">Reference proteome</keyword>
<reference evidence="18" key="2">
    <citation type="submission" date="2020-09" db="EMBL/GenBank/DDBJ databases">
        <authorList>
            <person name="Sun Q."/>
            <person name="Kim S."/>
        </authorList>
    </citation>
    <scope>NUCLEOTIDE SEQUENCE</scope>
    <source>
        <strain evidence="18">KCTC 42249</strain>
    </source>
</reference>
<keyword evidence="2 15" id="KW-0547">Nucleotide-binding</keyword>
<organism evidence="18 19">
    <name type="scientific">Tianweitania populi</name>
    <dbReference type="NCBI Taxonomy" id="1607949"/>
    <lineage>
        <taxon>Bacteria</taxon>
        <taxon>Pseudomonadati</taxon>
        <taxon>Pseudomonadota</taxon>
        <taxon>Alphaproteobacteria</taxon>
        <taxon>Hyphomicrobiales</taxon>
        <taxon>Phyllobacteriaceae</taxon>
        <taxon>Tianweitania</taxon>
    </lineage>
</organism>
<dbReference type="InterPro" id="IPR027417">
    <property type="entry name" value="P-loop_NTPase"/>
</dbReference>
<dbReference type="GO" id="GO:0003677">
    <property type="term" value="F:DNA binding"/>
    <property type="evidence" value="ECO:0007669"/>
    <property type="project" value="UniProtKB-KW"/>
</dbReference>
<dbReference type="InterPro" id="IPR011335">
    <property type="entry name" value="Restrct_endonuc-II-like"/>
</dbReference>
<evidence type="ECO:0000256" key="7">
    <source>
        <dbReference type="ARBA" id="ARBA00022840"/>
    </source>
</evidence>
<comment type="caution">
    <text evidence="18">The sequence shown here is derived from an EMBL/GenBank/DDBJ whole genome shotgun (WGS) entry which is preliminary data.</text>
</comment>
<keyword evidence="6" id="KW-0269">Exonuclease</keyword>
<dbReference type="Gene3D" id="3.90.320.10">
    <property type="match status" value="1"/>
</dbReference>
<evidence type="ECO:0000256" key="3">
    <source>
        <dbReference type="ARBA" id="ARBA00022763"/>
    </source>
</evidence>
<feature type="domain" description="UvrD-like helicase ATP-binding" evidence="16">
    <location>
        <begin position="8"/>
        <end position="484"/>
    </location>
</feature>
<keyword evidence="9" id="KW-0234">DNA repair</keyword>
<dbReference type="Gene3D" id="3.40.50.300">
    <property type="entry name" value="P-loop containing nucleotide triphosphate hydrolases"/>
    <property type="match status" value="4"/>
</dbReference>
<keyword evidence="3" id="KW-0227">DNA damage</keyword>
<dbReference type="EMBL" id="BMZQ01000002">
    <property type="protein sequence ID" value="GHD17167.1"/>
    <property type="molecule type" value="Genomic_DNA"/>
</dbReference>
<accession>A0A8J3DXS9</accession>
<dbReference type="GO" id="GO:0043138">
    <property type="term" value="F:3'-5' DNA helicase activity"/>
    <property type="evidence" value="ECO:0007669"/>
    <property type="project" value="UniProtKB-EC"/>
</dbReference>
<name>A0A8J3DXS9_9HYPH</name>
<evidence type="ECO:0000256" key="8">
    <source>
        <dbReference type="ARBA" id="ARBA00023125"/>
    </source>
</evidence>
<evidence type="ECO:0000256" key="5">
    <source>
        <dbReference type="ARBA" id="ARBA00022806"/>
    </source>
</evidence>
<dbReference type="EC" id="5.6.2.4" evidence="12"/>
<evidence type="ECO:0000313" key="19">
    <source>
        <dbReference type="Proteomes" id="UP000630142"/>
    </source>
</evidence>
<dbReference type="GO" id="GO:0005524">
    <property type="term" value="F:ATP binding"/>
    <property type="evidence" value="ECO:0007669"/>
    <property type="project" value="UniProtKB-UniRule"/>
</dbReference>
<dbReference type="NCBIfam" id="TIGR02784">
    <property type="entry name" value="addA_alphas"/>
    <property type="match status" value="1"/>
</dbReference>
<dbReference type="GO" id="GO:0004527">
    <property type="term" value="F:exonuclease activity"/>
    <property type="evidence" value="ECO:0007669"/>
    <property type="project" value="UniProtKB-KW"/>
</dbReference>
<evidence type="ECO:0000313" key="18">
    <source>
        <dbReference type="EMBL" id="GHD17167.1"/>
    </source>
</evidence>
<keyword evidence="8" id="KW-0238">DNA-binding</keyword>
<evidence type="ECO:0000256" key="6">
    <source>
        <dbReference type="ARBA" id="ARBA00022839"/>
    </source>
</evidence>
<evidence type="ECO:0000256" key="9">
    <source>
        <dbReference type="ARBA" id="ARBA00023204"/>
    </source>
</evidence>
<comment type="catalytic activity">
    <reaction evidence="14">
        <text>ATP + H2O = ADP + phosphate + H(+)</text>
        <dbReference type="Rhea" id="RHEA:13065"/>
        <dbReference type="ChEBI" id="CHEBI:15377"/>
        <dbReference type="ChEBI" id="CHEBI:15378"/>
        <dbReference type="ChEBI" id="CHEBI:30616"/>
        <dbReference type="ChEBI" id="CHEBI:43474"/>
        <dbReference type="ChEBI" id="CHEBI:456216"/>
        <dbReference type="EC" id="5.6.2.4"/>
    </reaction>
</comment>
<evidence type="ECO:0000256" key="2">
    <source>
        <dbReference type="ARBA" id="ARBA00022741"/>
    </source>
</evidence>
<reference evidence="18" key="1">
    <citation type="journal article" date="2014" name="Int. J. Syst. Evol. Microbiol.">
        <title>Complete genome sequence of Corynebacterium casei LMG S-19264T (=DSM 44701T), isolated from a smear-ripened cheese.</title>
        <authorList>
            <consortium name="US DOE Joint Genome Institute (JGI-PGF)"/>
            <person name="Walter F."/>
            <person name="Albersmeier A."/>
            <person name="Kalinowski J."/>
            <person name="Ruckert C."/>
        </authorList>
    </citation>
    <scope>NUCLEOTIDE SEQUENCE</scope>
    <source>
        <strain evidence="18">KCTC 42249</strain>
    </source>
</reference>
<dbReference type="AlphaFoldDB" id="A0A8J3DXS9"/>
<keyword evidence="5 15" id="KW-0347">Helicase</keyword>
<evidence type="ECO:0000256" key="14">
    <source>
        <dbReference type="ARBA" id="ARBA00048988"/>
    </source>
</evidence>
<dbReference type="InterPro" id="IPR011604">
    <property type="entry name" value="PDDEXK-like_dom_sf"/>
</dbReference>
<comment type="catalytic activity">
    <reaction evidence="11">
        <text>Couples ATP hydrolysis with the unwinding of duplex DNA by translocating in the 3'-5' direction.</text>
        <dbReference type="EC" id="5.6.2.4"/>
    </reaction>
</comment>
<dbReference type="InterPro" id="IPR000212">
    <property type="entry name" value="DNA_helicase_UvrD/REP"/>
</dbReference>
<dbReference type="Pfam" id="PF00580">
    <property type="entry name" value="UvrD-helicase"/>
    <property type="match status" value="1"/>
</dbReference>
<evidence type="ECO:0000256" key="12">
    <source>
        <dbReference type="ARBA" id="ARBA00034808"/>
    </source>
</evidence>
<dbReference type="PANTHER" id="PTHR11070:SF2">
    <property type="entry name" value="ATP-DEPENDENT DNA HELICASE SRS2"/>
    <property type="match status" value="1"/>
</dbReference>
<keyword evidence="1" id="KW-0540">Nuclease</keyword>
<dbReference type="InterPro" id="IPR014016">
    <property type="entry name" value="UvrD-like_ATP-bd"/>
</dbReference>
<dbReference type="RefSeq" id="WP_189504494.1">
    <property type="nucleotide sequence ID" value="NZ_BMZQ01000002.1"/>
</dbReference>
<feature type="domain" description="UvrD-like helicase C-terminal" evidence="17">
    <location>
        <begin position="506"/>
        <end position="786"/>
    </location>
</feature>
<gene>
    <name evidence="18" type="ORF">GCM10016234_26050</name>
</gene>
<dbReference type="PANTHER" id="PTHR11070">
    <property type="entry name" value="UVRD / RECB / PCRA DNA HELICASE FAMILY MEMBER"/>
    <property type="match status" value="1"/>
</dbReference>
<keyword evidence="4 15" id="KW-0378">Hydrolase</keyword>
<evidence type="ECO:0000256" key="10">
    <source>
        <dbReference type="ARBA" id="ARBA00023235"/>
    </source>
</evidence>
<dbReference type="GO" id="GO:0005829">
    <property type="term" value="C:cytosol"/>
    <property type="evidence" value="ECO:0007669"/>
    <property type="project" value="TreeGrafter"/>
</dbReference>
<evidence type="ECO:0000256" key="11">
    <source>
        <dbReference type="ARBA" id="ARBA00034617"/>
    </source>
</evidence>
<dbReference type="InterPro" id="IPR038726">
    <property type="entry name" value="PDDEXK_AddAB-type"/>
</dbReference>
<evidence type="ECO:0000256" key="15">
    <source>
        <dbReference type="PROSITE-ProRule" id="PRU00560"/>
    </source>
</evidence>
<dbReference type="InterPro" id="IPR014017">
    <property type="entry name" value="DNA_helicase_UvrD-like_C"/>
</dbReference>
<evidence type="ECO:0000256" key="1">
    <source>
        <dbReference type="ARBA" id="ARBA00022722"/>
    </source>
</evidence>
<dbReference type="SUPFAM" id="SSF52980">
    <property type="entry name" value="Restriction endonuclease-like"/>
    <property type="match status" value="1"/>
</dbReference>
<feature type="binding site" evidence="15">
    <location>
        <begin position="29"/>
        <end position="36"/>
    </location>
    <ligand>
        <name>ATP</name>
        <dbReference type="ChEBI" id="CHEBI:30616"/>
    </ligand>
</feature>
<dbReference type="Gene3D" id="1.10.486.10">
    <property type="entry name" value="PCRA, domain 4"/>
    <property type="match status" value="1"/>
</dbReference>
<protein>
    <recommendedName>
        <fullName evidence="12">DNA 3'-5' helicase</fullName>
        <ecNumber evidence="12">5.6.2.4</ecNumber>
    </recommendedName>
    <alternativeName>
        <fullName evidence="13">DNA 3'-5' helicase II</fullName>
    </alternativeName>
</protein>
<dbReference type="Pfam" id="PF13361">
    <property type="entry name" value="UvrD_C"/>
    <property type="match status" value="1"/>
</dbReference>
<dbReference type="Proteomes" id="UP000630142">
    <property type="component" value="Unassembled WGS sequence"/>
</dbReference>
<dbReference type="SUPFAM" id="SSF52540">
    <property type="entry name" value="P-loop containing nucleoside triphosphate hydrolases"/>
    <property type="match status" value="1"/>
</dbReference>
<evidence type="ECO:0000256" key="13">
    <source>
        <dbReference type="ARBA" id="ARBA00034923"/>
    </source>
</evidence>
<dbReference type="InterPro" id="IPR014151">
    <property type="entry name" value="DNA_helicase_AddA"/>
</dbReference>
<dbReference type="GO" id="GO:0033202">
    <property type="term" value="C:DNA helicase complex"/>
    <property type="evidence" value="ECO:0007669"/>
    <property type="project" value="TreeGrafter"/>
</dbReference>
<evidence type="ECO:0000259" key="16">
    <source>
        <dbReference type="PROSITE" id="PS51198"/>
    </source>
</evidence>
<dbReference type="Pfam" id="PF12705">
    <property type="entry name" value="PDDEXK_1"/>
    <property type="match status" value="1"/>
</dbReference>
<dbReference type="GO" id="GO:0000725">
    <property type="term" value="P:recombinational repair"/>
    <property type="evidence" value="ECO:0007669"/>
    <property type="project" value="TreeGrafter"/>
</dbReference>
<sequence length="1162" mass="126987">MSARFIVPEDTLRDQKLASDPGISVWVSAHAGSGKTHVLSQRVVRLLLSGTDPSRILCLTYTKAAAANMANRIFRDLGRWTMLDDASLAKEIAAIEGSANAGTVRRARRLFAQALETPGGLKIQTIHAFCEALLHQFPLEANIAGHFELLEGQAATALLAQARRELLLGTRNEPDLADAFATVLQRGGESGLDRLLDEIVAKRDDLQAAITDLDVGDLLAEHGFGTDETAETLSEALWPDAYFDAALAETVAQCAANKVRAADFAAGLSAVCKAEPSDCFVLLSKLFLTASGEPRKPGQIAAKEVVALFPDFAEEFTRLAEALVACRDRIALLEMLRATQAALTIADRLIGNYSRLKHAGGFLDFEDLIRRTIALLARSDAGPWVRYRLDQGIDHILVDEAQDTSPQQWEVIRALSGEFFVGEGARAEAERTIFAVGDEKQSIYSFQGAEPESFDLNRRAFKTHVEGAEKRFETVKLQRSFRSTWDVLSAVDLVFSTAERRRGLTQDGVAFEHKAIRIEPGSVEAWPFVGATSVEEPDDWTIAIDHASAPAVQVAEQIATRVDGWLKNNTILPGKGRPIRPGDVMVLVRKRDSFIHALSRALKNRRIDVAGADRLSLPGHIAVQDLVALGRVVLQPEDDLSLAALLKSPILGLDEETLFALSHGRPDGVSLYQSLRRAAGDDLILKSVLDQLTTWRNEAGFKPAFEFYAAVLGRDGIRQKMISRLGHEAGEILDEFLNFLLGAERAGPPDLESVLSLLDQSGPDIKREMDQTRNEIRIMTVHAAKGLEAPIVFLVDSGGEPFIASHLPRLLAYETPDRARRKRFLWRAGKDLNNSVAAAIEAQLKDKAEDEYRRLLYVGMTRAEDQLIVCGYHGKRGPTNPTWLTMVREGLEDQPETTVTALPDDRGSVLHYQVTKQPVLLKEATQAAAIQPPAFPAFLRGKAPSAPRLPRPLAPSRAAALIETTAADAPTPRSPVLDQQLEPSFAIARGNAIHRLLQILPDMQPEERPAAAERYLNRIGAAWQPNEREAALRSVFAVLDDERFGCLFAPGSRAEVSVMGTLDLGGTPRAIAGTIDRLAVTGEGVLILDYKTNRPPPADLDAVPDTYILQLALYRALLADLYPGRRIEAALLFTEAPRLIALPAERLNAALAGLNRASTQHA</sequence>
<proteinExistence type="predicted"/>
<dbReference type="PROSITE" id="PS51198">
    <property type="entry name" value="UVRD_HELICASE_ATP_BIND"/>
    <property type="match status" value="1"/>
</dbReference>
<keyword evidence="7 15" id="KW-0067">ATP-binding</keyword>